<accession>C4FKP2</accession>
<evidence type="ECO:0000313" key="3">
    <source>
        <dbReference type="EMBL" id="EEP60354.1"/>
    </source>
</evidence>
<protein>
    <recommendedName>
        <fullName evidence="5">Cell division protein FtsL</fullName>
    </recommendedName>
</protein>
<dbReference type="RefSeq" id="WP_007547272.1">
    <property type="nucleotide sequence ID" value="NZ_ABZS01000108.1"/>
</dbReference>
<comment type="caution">
    <text evidence="3">The sequence shown here is derived from an EMBL/GenBank/DDBJ whole genome shotgun (WGS) entry which is preliminary data.</text>
</comment>
<keyword evidence="2" id="KW-0812">Transmembrane</keyword>
<keyword evidence="4" id="KW-1185">Reference proteome</keyword>
<evidence type="ECO:0000313" key="4">
    <source>
        <dbReference type="Proteomes" id="UP000005540"/>
    </source>
</evidence>
<organism evidence="3 4">
    <name type="scientific">Sulfurihydrogenibium yellowstonense SS-5</name>
    <dbReference type="NCBI Taxonomy" id="432331"/>
    <lineage>
        <taxon>Bacteria</taxon>
        <taxon>Pseudomonadati</taxon>
        <taxon>Aquificota</taxon>
        <taxon>Aquificia</taxon>
        <taxon>Aquificales</taxon>
        <taxon>Hydrogenothermaceae</taxon>
        <taxon>Sulfurihydrogenibium</taxon>
    </lineage>
</organism>
<name>C4FKP2_9AQUI</name>
<sequence>MTRSITINREELIQDIKIGLGKYKLYFAIFFSSLIMLVGYSQLNYKIDNEIVQLNQEKNYLIAENFKLKKDIGILSSPERLSQLAKGQQGMKPGDYKSGKFIENKP</sequence>
<dbReference type="AlphaFoldDB" id="C4FKP2"/>
<reference evidence="3 4" key="1">
    <citation type="submission" date="2009-04" db="EMBL/GenBank/DDBJ databases">
        <authorList>
            <person name="Reysenbach A.-L."/>
            <person name="Heidelberg J.F."/>
            <person name="Nelson W.C."/>
        </authorList>
    </citation>
    <scope>NUCLEOTIDE SEQUENCE [LARGE SCALE GENOMIC DNA]</scope>
    <source>
        <strain evidence="3 4">SS-5</strain>
    </source>
</reference>
<evidence type="ECO:0000256" key="1">
    <source>
        <dbReference type="SAM" id="MobiDB-lite"/>
    </source>
</evidence>
<keyword evidence="2" id="KW-1133">Transmembrane helix</keyword>
<evidence type="ECO:0008006" key="5">
    <source>
        <dbReference type="Google" id="ProtNLM"/>
    </source>
</evidence>
<dbReference type="EMBL" id="ABZS01000108">
    <property type="protein sequence ID" value="EEP60354.1"/>
    <property type="molecule type" value="Genomic_DNA"/>
</dbReference>
<proteinExistence type="predicted"/>
<evidence type="ECO:0000256" key="2">
    <source>
        <dbReference type="SAM" id="Phobius"/>
    </source>
</evidence>
<feature type="transmembrane region" description="Helical" evidence="2">
    <location>
        <begin position="25"/>
        <end position="43"/>
    </location>
</feature>
<dbReference type="Proteomes" id="UP000005540">
    <property type="component" value="Unassembled WGS sequence"/>
</dbReference>
<dbReference type="OrthoDB" id="14664at2"/>
<gene>
    <name evidence="3" type="ORF">SULYE_1142</name>
</gene>
<feature type="region of interest" description="Disordered" evidence="1">
    <location>
        <begin position="87"/>
        <end position="106"/>
    </location>
</feature>
<feature type="compositionally biased region" description="Basic and acidic residues" evidence="1">
    <location>
        <begin position="94"/>
        <end position="106"/>
    </location>
</feature>
<keyword evidence="2" id="KW-0472">Membrane</keyword>